<keyword evidence="3" id="KW-1185">Reference proteome</keyword>
<proteinExistence type="predicted"/>
<dbReference type="PANTHER" id="PTHR46250">
    <property type="entry name" value="MYB/SANT-LIKE DNA-BINDING DOMAIN PROTEIN-RELATED"/>
    <property type="match status" value="1"/>
</dbReference>
<name>A0A7J0FSZ4_9ERIC</name>
<dbReference type="OrthoDB" id="618098at2759"/>
<reference evidence="2 3" key="1">
    <citation type="submission" date="2019-07" db="EMBL/GenBank/DDBJ databases">
        <title>De Novo Assembly of kiwifruit Actinidia rufa.</title>
        <authorList>
            <person name="Sugita-Konishi S."/>
            <person name="Sato K."/>
            <person name="Mori E."/>
            <person name="Abe Y."/>
            <person name="Kisaki G."/>
            <person name="Hamano K."/>
            <person name="Suezawa K."/>
            <person name="Otani M."/>
            <person name="Fukuda T."/>
            <person name="Manabe T."/>
            <person name="Gomi K."/>
            <person name="Tabuchi M."/>
            <person name="Akimitsu K."/>
            <person name="Kataoka I."/>
        </authorList>
    </citation>
    <scope>NUCLEOTIDE SEQUENCE [LARGE SCALE GENOMIC DNA]</scope>
    <source>
        <strain evidence="3">cv. Fuchu</strain>
    </source>
</reference>
<dbReference type="EMBL" id="BJWL01000015">
    <property type="protein sequence ID" value="GFZ01815.1"/>
    <property type="molecule type" value="Genomic_DNA"/>
</dbReference>
<dbReference type="AlphaFoldDB" id="A0A7J0FSZ4"/>
<dbReference type="PANTHER" id="PTHR46250:SF15">
    <property type="entry name" value="OS01G0523800 PROTEIN"/>
    <property type="match status" value="1"/>
</dbReference>
<comment type="caution">
    <text evidence="2">The sequence shown here is derived from an EMBL/GenBank/DDBJ whole genome shotgun (WGS) entry which is preliminary data.</text>
</comment>
<dbReference type="Proteomes" id="UP000585474">
    <property type="component" value="Unassembled WGS sequence"/>
</dbReference>
<protein>
    <recommendedName>
        <fullName evidence="4">Myb/SANT-like domain-containing protein</fullName>
    </recommendedName>
</protein>
<evidence type="ECO:0008006" key="4">
    <source>
        <dbReference type="Google" id="ProtNLM"/>
    </source>
</evidence>
<gene>
    <name evidence="2" type="ORF">Acr_15g0004240</name>
</gene>
<evidence type="ECO:0000313" key="3">
    <source>
        <dbReference type="Proteomes" id="UP000585474"/>
    </source>
</evidence>
<feature type="compositionally biased region" description="Low complexity" evidence="1">
    <location>
        <begin position="195"/>
        <end position="205"/>
    </location>
</feature>
<sequence>MSVDHLEHLLDKNQPAPPPVLVDEYIDVVEALDQWSDWRATLTTQMYNEWKTNIGMSKRPAKSSPRRFWTKREEEFLLGCMKDLFNQDTKWKLDCGQFKGGFYEECEKKIICAFLGTDLRANLHIESKIKMWRRQYNLLQDMLKTSGATGDLAEGPADSVAAVETEEATKEQGPDSPILQFSAADMESMSANVGTSSAPTSSNANSKKKGKTTEGYQRIGYAHDLSQQRRQINVELSHLPLDSNQRLRAATMIVQDAQRMDLFFSLSQEEKVE</sequence>
<evidence type="ECO:0000313" key="2">
    <source>
        <dbReference type="EMBL" id="GFZ01815.1"/>
    </source>
</evidence>
<organism evidence="2 3">
    <name type="scientific">Actinidia rufa</name>
    <dbReference type="NCBI Taxonomy" id="165716"/>
    <lineage>
        <taxon>Eukaryota</taxon>
        <taxon>Viridiplantae</taxon>
        <taxon>Streptophyta</taxon>
        <taxon>Embryophyta</taxon>
        <taxon>Tracheophyta</taxon>
        <taxon>Spermatophyta</taxon>
        <taxon>Magnoliopsida</taxon>
        <taxon>eudicotyledons</taxon>
        <taxon>Gunneridae</taxon>
        <taxon>Pentapetalae</taxon>
        <taxon>asterids</taxon>
        <taxon>Ericales</taxon>
        <taxon>Actinidiaceae</taxon>
        <taxon>Actinidia</taxon>
    </lineage>
</organism>
<feature type="region of interest" description="Disordered" evidence="1">
    <location>
        <begin position="189"/>
        <end position="214"/>
    </location>
</feature>
<accession>A0A7J0FSZ4</accession>
<evidence type="ECO:0000256" key="1">
    <source>
        <dbReference type="SAM" id="MobiDB-lite"/>
    </source>
</evidence>